<sequence length="95" mass="10430">MTRQPKTAQTRARLRAMVRRAAIRMAMGWSVRSARIEDGSLVVLTLPARLSFAERCEIGTALGRAVGALPARNVSIMMLPGDARLVECPPPWRST</sequence>
<evidence type="ECO:0000313" key="1">
    <source>
        <dbReference type="EMBL" id="KTR02058.1"/>
    </source>
</evidence>
<gene>
    <name evidence="1" type="ORF">NS365_22515</name>
</gene>
<dbReference type="Proteomes" id="UP000078529">
    <property type="component" value="Unassembled WGS sequence"/>
</dbReference>
<evidence type="ECO:0000313" key="2">
    <source>
        <dbReference type="Proteomes" id="UP000078529"/>
    </source>
</evidence>
<protein>
    <submittedName>
        <fullName evidence="1">Uncharacterized protein</fullName>
    </submittedName>
</protein>
<dbReference type="AlphaFoldDB" id="A0A175REZ5"/>
<dbReference type="RefSeq" id="WP_058602528.1">
    <property type="nucleotide sequence ID" value="NZ_LDQA01000091.1"/>
</dbReference>
<accession>A0A175REZ5</accession>
<organism evidence="1 2">
    <name type="scientific">Aureimonas ureilytica</name>
    <dbReference type="NCBI Taxonomy" id="401562"/>
    <lineage>
        <taxon>Bacteria</taxon>
        <taxon>Pseudomonadati</taxon>
        <taxon>Pseudomonadota</taxon>
        <taxon>Alphaproteobacteria</taxon>
        <taxon>Hyphomicrobiales</taxon>
        <taxon>Aurantimonadaceae</taxon>
        <taxon>Aureimonas</taxon>
    </lineage>
</organism>
<dbReference type="EMBL" id="LDQA01000091">
    <property type="protein sequence ID" value="KTR02058.1"/>
    <property type="molecule type" value="Genomic_DNA"/>
</dbReference>
<proteinExistence type="predicted"/>
<name>A0A175REZ5_9HYPH</name>
<dbReference type="PATRIC" id="fig|401562.4.peg.4953"/>
<reference evidence="1 2" key="1">
    <citation type="journal article" date="2016" name="Front. Microbiol.">
        <title>Genomic Resource of Rice Seed Associated Bacteria.</title>
        <authorList>
            <person name="Midha S."/>
            <person name="Bansal K."/>
            <person name="Sharma S."/>
            <person name="Kumar N."/>
            <person name="Patil P.P."/>
            <person name="Chaudhry V."/>
            <person name="Patil P.B."/>
        </authorList>
    </citation>
    <scope>NUCLEOTIDE SEQUENCE [LARGE SCALE GENOMIC DNA]</scope>
    <source>
        <strain evidence="1 2">NS365</strain>
    </source>
</reference>
<comment type="caution">
    <text evidence="1">The sequence shown here is derived from an EMBL/GenBank/DDBJ whole genome shotgun (WGS) entry which is preliminary data.</text>
</comment>
<keyword evidence="2" id="KW-1185">Reference proteome</keyword>